<protein>
    <recommendedName>
        <fullName evidence="4">Endonuclease/exonuclease/phosphatase domain-containing protein</fullName>
    </recommendedName>
</protein>
<evidence type="ECO:0000313" key="2">
    <source>
        <dbReference type="EMBL" id="KAF3532671.1"/>
    </source>
</evidence>
<keyword evidence="1" id="KW-0812">Transmembrane</keyword>
<sequence>MAKLCNGWKFTSNHASDDDGRIFLIWKPSVSVQVLHQSRQSLTCEVKIPGSSVFIYTAIYAANTRSERTDLWVDLINVQQTLALHSAPWMVGGDFNQILHPAEHYVQSLNSPSTMLFEQEKELLQKWQFLRSIEESYFKQRSRIMETVLNGDLNSFYTVKLSTQNSWNDHWILPHPRSEKQLQLHAFLTTIEFITGEDYYEWELEGNIHTTFSTGQVYAILSGHGAAFPWAHIVWIVGVGDFKPHQLACSVTRPQSRVIISTFSALIHGACGTLLLVDAAWIHNNNGMMSQLNFNHTIVITGEEYIFCLPGKVASLGLGRKGTVAFIVILSDPLMG</sequence>
<dbReference type="Proteomes" id="UP000266723">
    <property type="component" value="Unassembled WGS sequence"/>
</dbReference>
<dbReference type="SUPFAM" id="SSF56219">
    <property type="entry name" value="DNase I-like"/>
    <property type="match status" value="1"/>
</dbReference>
<organism evidence="2 3">
    <name type="scientific">Brassica cretica</name>
    <name type="common">Mustard</name>
    <dbReference type="NCBI Taxonomy" id="69181"/>
    <lineage>
        <taxon>Eukaryota</taxon>
        <taxon>Viridiplantae</taxon>
        <taxon>Streptophyta</taxon>
        <taxon>Embryophyta</taxon>
        <taxon>Tracheophyta</taxon>
        <taxon>Spermatophyta</taxon>
        <taxon>Magnoliopsida</taxon>
        <taxon>eudicotyledons</taxon>
        <taxon>Gunneridae</taxon>
        <taxon>Pentapetalae</taxon>
        <taxon>rosids</taxon>
        <taxon>malvids</taxon>
        <taxon>Brassicales</taxon>
        <taxon>Brassicaceae</taxon>
        <taxon>Brassiceae</taxon>
        <taxon>Brassica</taxon>
    </lineage>
</organism>
<dbReference type="EMBL" id="QGKV02001507">
    <property type="protein sequence ID" value="KAF3532671.1"/>
    <property type="molecule type" value="Genomic_DNA"/>
</dbReference>
<feature type="transmembrane region" description="Helical" evidence="1">
    <location>
        <begin position="258"/>
        <end position="282"/>
    </location>
</feature>
<keyword evidence="3" id="KW-1185">Reference proteome</keyword>
<evidence type="ECO:0000256" key="1">
    <source>
        <dbReference type="SAM" id="Phobius"/>
    </source>
</evidence>
<evidence type="ECO:0008006" key="4">
    <source>
        <dbReference type="Google" id="ProtNLM"/>
    </source>
</evidence>
<keyword evidence="1" id="KW-0472">Membrane</keyword>
<gene>
    <name evidence="2" type="ORF">DY000_02042412</name>
</gene>
<accession>A0ABQ7BKM0</accession>
<evidence type="ECO:0000313" key="3">
    <source>
        <dbReference type="Proteomes" id="UP000266723"/>
    </source>
</evidence>
<dbReference type="Gene3D" id="3.60.10.10">
    <property type="entry name" value="Endonuclease/exonuclease/phosphatase"/>
    <property type="match status" value="1"/>
</dbReference>
<proteinExistence type="predicted"/>
<dbReference type="InterPro" id="IPR036691">
    <property type="entry name" value="Endo/exonu/phosph_ase_sf"/>
</dbReference>
<name>A0ABQ7BKM0_BRACR</name>
<comment type="caution">
    <text evidence="2">The sequence shown here is derived from an EMBL/GenBank/DDBJ whole genome shotgun (WGS) entry which is preliminary data.</text>
</comment>
<keyword evidence="1" id="KW-1133">Transmembrane helix</keyword>
<reference evidence="2 3" key="1">
    <citation type="journal article" date="2020" name="BMC Genomics">
        <title>Intraspecific diversification of the crop wild relative Brassica cretica Lam. using demographic model selection.</title>
        <authorList>
            <person name="Kioukis A."/>
            <person name="Michalopoulou V.A."/>
            <person name="Briers L."/>
            <person name="Pirintsos S."/>
            <person name="Studholme D.J."/>
            <person name="Pavlidis P."/>
            <person name="Sarris P.F."/>
        </authorList>
    </citation>
    <scope>NUCLEOTIDE SEQUENCE [LARGE SCALE GENOMIC DNA]</scope>
    <source>
        <strain evidence="3">cv. PFS-1207/04</strain>
    </source>
</reference>